<feature type="compositionally biased region" description="Acidic residues" evidence="1">
    <location>
        <begin position="1"/>
        <end position="16"/>
    </location>
</feature>
<organism evidence="2 3">
    <name type="scientific">Austropuccinia psidii MF-1</name>
    <dbReference type="NCBI Taxonomy" id="1389203"/>
    <lineage>
        <taxon>Eukaryota</taxon>
        <taxon>Fungi</taxon>
        <taxon>Dikarya</taxon>
        <taxon>Basidiomycota</taxon>
        <taxon>Pucciniomycotina</taxon>
        <taxon>Pucciniomycetes</taxon>
        <taxon>Pucciniales</taxon>
        <taxon>Sphaerophragmiaceae</taxon>
        <taxon>Austropuccinia</taxon>
    </lineage>
</organism>
<proteinExistence type="predicted"/>
<accession>A0A9Q3HVB3</accession>
<evidence type="ECO:0000313" key="2">
    <source>
        <dbReference type="EMBL" id="MBW0516399.1"/>
    </source>
</evidence>
<dbReference type="Proteomes" id="UP000765509">
    <property type="component" value="Unassembled WGS sequence"/>
</dbReference>
<gene>
    <name evidence="2" type="ORF">O181_056114</name>
</gene>
<protein>
    <submittedName>
        <fullName evidence="2">Uncharacterized protein</fullName>
    </submittedName>
</protein>
<evidence type="ECO:0000256" key="1">
    <source>
        <dbReference type="SAM" id="MobiDB-lite"/>
    </source>
</evidence>
<feature type="region of interest" description="Disordered" evidence="1">
    <location>
        <begin position="183"/>
        <end position="242"/>
    </location>
</feature>
<evidence type="ECO:0000313" key="3">
    <source>
        <dbReference type="Proteomes" id="UP000765509"/>
    </source>
</evidence>
<name>A0A9Q3HVB3_9BASI</name>
<reference evidence="2" key="1">
    <citation type="submission" date="2021-03" db="EMBL/GenBank/DDBJ databases">
        <title>Draft genome sequence of rust myrtle Austropuccinia psidii MF-1, a brazilian biotype.</title>
        <authorList>
            <person name="Quecine M.C."/>
            <person name="Pachon D.M.R."/>
            <person name="Bonatelli M.L."/>
            <person name="Correr F.H."/>
            <person name="Franceschini L.M."/>
            <person name="Leite T.F."/>
            <person name="Margarido G.R.A."/>
            <person name="Almeida C.A."/>
            <person name="Ferrarezi J.A."/>
            <person name="Labate C.A."/>
        </authorList>
    </citation>
    <scope>NUCLEOTIDE SEQUENCE</scope>
    <source>
        <strain evidence="2">MF-1</strain>
    </source>
</reference>
<comment type="caution">
    <text evidence="2">The sequence shown here is derived from an EMBL/GenBank/DDBJ whole genome shotgun (WGS) entry which is preliminary data.</text>
</comment>
<feature type="compositionally biased region" description="Polar residues" evidence="1">
    <location>
        <begin position="25"/>
        <end position="40"/>
    </location>
</feature>
<feature type="compositionally biased region" description="Polar residues" evidence="1">
    <location>
        <begin position="208"/>
        <end position="234"/>
    </location>
</feature>
<feature type="region of interest" description="Disordered" evidence="1">
    <location>
        <begin position="1"/>
        <end position="86"/>
    </location>
</feature>
<dbReference type="EMBL" id="AVOT02025234">
    <property type="protein sequence ID" value="MBW0516399.1"/>
    <property type="molecule type" value="Genomic_DNA"/>
</dbReference>
<keyword evidence="3" id="KW-1185">Reference proteome</keyword>
<dbReference type="AlphaFoldDB" id="A0A9Q3HVB3"/>
<feature type="compositionally biased region" description="Basic and acidic residues" evidence="1">
    <location>
        <begin position="69"/>
        <end position="86"/>
    </location>
</feature>
<sequence>MESIETEEEDEDEDDKEPVSDDGRNQSSLSSFYLTCQNPPNIGPTPPESNSGIKKCERKTKYGRTVIVSRRETSQEKPHQSHLQHKEIDLDYPKFPCIVSFNQPSNNSYSKSHDQDHHLTISNPSHDHQSINFIHQSRIDSPQLSCKTSNWAINTKQSANKSDKENHPGLAITFGKSVTNFPSSISPVPHHHFQPPSETSLVLDDDSSFNPLPNKTQQTHGTENEITYKTSKIAQDQPIKES</sequence>